<sequence>MFTKEGLANNFGFPFSDGAVSVFNSAEAETRRFGHNYLGTEHILLGLVREEVPTLKALGVELSKVRSAVEFIIGRGDRMAEGEMQFTPRAKKVISLSISEAKRVRHRALSRNHILIGLVWEGEGIGAGILESLGASLGKVREQAMIAPLEETTVQALNDMKELRFFLLDPDQDNTRKKQLGMILKGARGLIIPQS</sequence>
<dbReference type="InterPro" id="IPR044217">
    <property type="entry name" value="CLPT1/2"/>
</dbReference>
<organism evidence="3 4">
    <name type="scientific">Candidatus Daviesbacteria bacterium RIFCSPHIGHO2_02_FULL_41_10</name>
    <dbReference type="NCBI Taxonomy" id="1797774"/>
    <lineage>
        <taxon>Bacteria</taxon>
        <taxon>Candidatus Daviesiibacteriota</taxon>
    </lineage>
</organism>
<dbReference type="PROSITE" id="PS51903">
    <property type="entry name" value="CLP_R"/>
    <property type="match status" value="1"/>
</dbReference>
<dbReference type="Proteomes" id="UP000177258">
    <property type="component" value="Unassembled WGS sequence"/>
</dbReference>
<keyword evidence="1" id="KW-0677">Repeat</keyword>
<gene>
    <name evidence="3" type="ORF">A3D83_02695</name>
</gene>
<dbReference type="PANTHER" id="PTHR47016">
    <property type="entry name" value="ATP-DEPENDENT CLP PROTEASE ATP-BINDING SUBUNIT CLPT1, CHLOROPLASTIC"/>
    <property type="match status" value="1"/>
</dbReference>
<dbReference type="Gene3D" id="1.10.1780.10">
    <property type="entry name" value="Clp, N-terminal domain"/>
    <property type="match status" value="1"/>
</dbReference>
<feature type="domain" description="Clp R" evidence="2">
    <location>
        <begin position="11"/>
        <end position="151"/>
    </location>
</feature>
<dbReference type="SUPFAM" id="SSF81923">
    <property type="entry name" value="Double Clp-N motif"/>
    <property type="match status" value="1"/>
</dbReference>
<evidence type="ECO:0000313" key="4">
    <source>
        <dbReference type="Proteomes" id="UP000177258"/>
    </source>
</evidence>
<evidence type="ECO:0000313" key="3">
    <source>
        <dbReference type="EMBL" id="OGE32310.1"/>
    </source>
</evidence>
<evidence type="ECO:0000259" key="2">
    <source>
        <dbReference type="PROSITE" id="PS51903"/>
    </source>
</evidence>
<reference evidence="3 4" key="1">
    <citation type="journal article" date="2016" name="Nat. Commun.">
        <title>Thousands of microbial genomes shed light on interconnected biogeochemical processes in an aquifer system.</title>
        <authorList>
            <person name="Anantharaman K."/>
            <person name="Brown C.T."/>
            <person name="Hug L.A."/>
            <person name="Sharon I."/>
            <person name="Castelle C.J."/>
            <person name="Probst A.J."/>
            <person name="Thomas B.C."/>
            <person name="Singh A."/>
            <person name="Wilkins M.J."/>
            <person name="Karaoz U."/>
            <person name="Brodie E.L."/>
            <person name="Williams K.H."/>
            <person name="Hubbard S.S."/>
            <person name="Banfield J.F."/>
        </authorList>
    </citation>
    <scope>NUCLEOTIDE SEQUENCE [LARGE SCALE GENOMIC DNA]</scope>
</reference>
<name>A0A1F5JUS0_9BACT</name>
<comment type="caution">
    <text evidence="3">The sequence shown here is derived from an EMBL/GenBank/DDBJ whole genome shotgun (WGS) entry which is preliminary data.</text>
</comment>
<accession>A0A1F5JUS0</accession>
<dbReference type="EMBL" id="MFDB01000028">
    <property type="protein sequence ID" value="OGE32310.1"/>
    <property type="molecule type" value="Genomic_DNA"/>
</dbReference>
<proteinExistence type="predicted"/>
<evidence type="ECO:0000256" key="1">
    <source>
        <dbReference type="PROSITE-ProRule" id="PRU01251"/>
    </source>
</evidence>
<dbReference type="InterPro" id="IPR004176">
    <property type="entry name" value="Clp_R_N"/>
</dbReference>
<dbReference type="InterPro" id="IPR036628">
    <property type="entry name" value="Clp_N_dom_sf"/>
</dbReference>
<dbReference type="PANTHER" id="PTHR47016:SF5">
    <property type="entry name" value="CLP DOMAIN SUPERFAMILY PROTEIN"/>
    <property type="match status" value="1"/>
</dbReference>
<dbReference type="AlphaFoldDB" id="A0A1F5JUS0"/>
<protein>
    <recommendedName>
        <fullName evidence="2">Clp R domain-containing protein</fullName>
    </recommendedName>
</protein>
<dbReference type="Pfam" id="PF02861">
    <property type="entry name" value="Clp_N"/>
    <property type="match status" value="1"/>
</dbReference>